<keyword evidence="2" id="KW-1185">Reference proteome</keyword>
<reference evidence="1 2" key="1">
    <citation type="submission" date="2012-09" db="EMBL/GenBank/DDBJ databases">
        <title>The Genome Sequence of Bacteroides oleiciplenus YIT 12058.</title>
        <authorList>
            <consortium name="The Broad Institute Genome Sequencing Platform"/>
            <person name="Earl A."/>
            <person name="Ward D."/>
            <person name="Feldgarden M."/>
            <person name="Gevers D."/>
            <person name="Morotomi M."/>
            <person name="Walker B."/>
            <person name="Young S.K."/>
            <person name="Zeng Q."/>
            <person name="Gargeya S."/>
            <person name="Fitzgerald M."/>
            <person name="Haas B."/>
            <person name="Abouelleil A."/>
            <person name="Alvarado L."/>
            <person name="Arachchi H.M."/>
            <person name="Berlin A.M."/>
            <person name="Chapman S.B."/>
            <person name="Goldberg J."/>
            <person name="Griggs A."/>
            <person name="Gujja S."/>
            <person name="Hansen M."/>
            <person name="Howarth C."/>
            <person name="Imamovic A."/>
            <person name="Larimer J."/>
            <person name="McCowen C."/>
            <person name="Montmayeur A."/>
            <person name="Murphy C."/>
            <person name="Neiman D."/>
            <person name="Pearson M."/>
            <person name="Priest M."/>
            <person name="Roberts A."/>
            <person name="Saif S."/>
            <person name="Shea T."/>
            <person name="Sisk P."/>
            <person name="Sykes S."/>
            <person name="Wortman J."/>
            <person name="Nusbaum C."/>
            <person name="Birren B."/>
        </authorList>
    </citation>
    <scope>NUCLEOTIDE SEQUENCE [LARGE SCALE GENOMIC DNA]</scope>
    <source>
        <strain evidence="1 2">YIT 12058</strain>
    </source>
</reference>
<dbReference type="PATRIC" id="fig|742727.4.peg.5165"/>
<evidence type="ECO:0000313" key="2">
    <source>
        <dbReference type="Proteomes" id="UP000009872"/>
    </source>
</evidence>
<evidence type="ECO:0000313" key="1">
    <source>
        <dbReference type="EMBL" id="EKU87599.1"/>
    </source>
</evidence>
<organism evidence="1 2">
    <name type="scientific">Bacteroides oleiciplenus YIT 12058</name>
    <dbReference type="NCBI Taxonomy" id="742727"/>
    <lineage>
        <taxon>Bacteria</taxon>
        <taxon>Pseudomonadati</taxon>
        <taxon>Bacteroidota</taxon>
        <taxon>Bacteroidia</taxon>
        <taxon>Bacteroidales</taxon>
        <taxon>Bacteroidaceae</taxon>
        <taxon>Bacteroides</taxon>
    </lineage>
</organism>
<comment type="caution">
    <text evidence="1">The sequence shown here is derived from an EMBL/GenBank/DDBJ whole genome shotgun (WGS) entry which is preliminary data.</text>
</comment>
<accession>K9DRS8</accession>
<dbReference type="EMBL" id="ADLF01000024">
    <property type="protein sequence ID" value="EKU87599.1"/>
    <property type="molecule type" value="Genomic_DNA"/>
</dbReference>
<gene>
    <name evidence="1" type="ORF">HMPREF9447_05058</name>
</gene>
<dbReference type="STRING" id="742727.HMPREF9447_05058"/>
<protein>
    <submittedName>
        <fullName evidence="1">Uncharacterized protein</fullName>
    </submittedName>
</protein>
<sequence>MQHQKTNMITMELEKLPRNEMSLIKGGQQSSGEWVYINGEWYYVEAFDLEKEDD</sequence>
<proteinExistence type="predicted"/>
<dbReference type="HOGENOM" id="CLU_3040520_0_0_10"/>
<name>K9DRS8_9BACE</name>
<dbReference type="AlphaFoldDB" id="K9DRS8"/>
<dbReference type="Proteomes" id="UP000009872">
    <property type="component" value="Unassembled WGS sequence"/>
</dbReference>